<organism evidence="1 2">
    <name type="scientific">Rhizophagus irregularis</name>
    <dbReference type="NCBI Taxonomy" id="588596"/>
    <lineage>
        <taxon>Eukaryota</taxon>
        <taxon>Fungi</taxon>
        <taxon>Fungi incertae sedis</taxon>
        <taxon>Mucoromycota</taxon>
        <taxon>Glomeromycotina</taxon>
        <taxon>Glomeromycetes</taxon>
        <taxon>Glomerales</taxon>
        <taxon>Glomeraceae</taxon>
        <taxon>Rhizophagus</taxon>
    </lineage>
</organism>
<dbReference type="VEuPathDB" id="FungiDB:RhiirA1_484200"/>
<protein>
    <submittedName>
        <fullName evidence="1">Uncharacterized protein</fullName>
    </submittedName>
</protein>
<keyword evidence="2" id="KW-1185">Reference proteome</keyword>
<feature type="non-terminal residue" evidence="1">
    <location>
        <position position="562"/>
    </location>
</feature>
<gene>
    <name evidence="1" type="ORF">RhiirA4_463356</name>
</gene>
<accession>A0A2I1GMS5</accession>
<dbReference type="EMBL" id="LLXI01000590">
    <property type="protein sequence ID" value="PKY47943.1"/>
    <property type="molecule type" value="Genomic_DNA"/>
</dbReference>
<dbReference type="VEuPathDB" id="FungiDB:RhiirA1_401076"/>
<reference evidence="1 2" key="1">
    <citation type="submission" date="2015-10" db="EMBL/GenBank/DDBJ databases">
        <title>Genome analyses suggest a sexual origin of heterokaryosis in a supposedly ancient asexual fungus.</title>
        <authorList>
            <person name="Ropars J."/>
            <person name="Sedzielewska K."/>
            <person name="Noel J."/>
            <person name="Charron P."/>
            <person name="Farinelli L."/>
            <person name="Marton T."/>
            <person name="Kruger M."/>
            <person name="Pelin A."/>
            <person name="Brachmann A."/>
            <person name="Corradi N."/>
        </authorList>
    </citation>
    <scope>NUCLEOTIDE SEQUENCE [LARGE SCALE GENOMIC DNA]</scope>
    <source>
        <strain evidence="1 2">A4</strain>
    </source>
</reference>
<evidence type="ECO:0000313" key="2">
    <source>
        <dbReference type="Proteomes" id="UP000234323"/>
    </source>
</evidence>
<sequence>MFIPFKNEVDQCYCCENIYSETLFKQKYCKDCLNWYINYATSSLNTKCAIDNLDICIRTTNTNCDKHEPKNLDFCIQEWCENCSEILYFKQIVTNQQFDFSNNLDHFYEETCRLCKKLMYKQNVQDVFFESKLCSNCYSISFEFIESTLAKKHILILHLQWWDAYNKCIMCNLKLKLKTDYQKWCSNCIIIYTGCRYCLTTNIIFGNTEKTQCMKCKRLSWIDINMPLDMKNIENFLKFNTHNFNQIANFVNNIDKNSNLLEIYSFIKKLSYLNFKIYSQTIANLENNGDYLTMPIMFIPFKNDENQCYCCGNIYSETLFKQKYCKNCLYWHINYATSSLNIKCAIDNLDVCIRTTNTNCDKHEPKNLGFCIQELCENCSEILYFKQIITNQQFDFNNMNYFYEENCRLCKKSIYEQNVQETFKLCFNCYLISFEFMESSLVKNHIPILHLQWWDAYNKCIMCNLELILNTYYQKWCSNCIIIYTGCRYCLTTNIIFGNTEKTQCMKCKRLSWIDINMPLDMKNIENFLKFNTHNFNQIANFVNNIDKNSNLLEIYSFIKKL</sequence>
<name>A0A2I1GMS5_9GLOM</name>
<proteinExistence type="predicted"/>
<dbReference type="AlphaFoldDB" id="A0A2I1GMS5"/>
<dbReference type="VEuPathDB" id="FungiDB:RhiirFUN_009745"/>
<evidence type="ECO:0000313" key="1">
    <source>
        <dbReference type="EMBL" id="PKY47943.1"/>
    </source>
</evidence>
<comment type="caution">
    <text evidence="1">The sequence shown here is derived from an EMBL/GenBank/DDBJ whole genome shotgun (WGS) entry which is preliminary data.</text>
</comment>
<dbReference type="Proteomes" id="UP000234323">
    <property type="component" value="Unassembled WGS sequence"/>
</dbReference>
<dbReference type="VEuPathDB" id="FungiDB:FUN_014615"/>